<comment type="caution">
    <text evidence="1">The sequence shown here is derived from an EMBL/GenBank/DDBJ whole genome shotgun (WGS) entry which is preliminary data.</text>
</comment>
<name>A0AA87ZXE0_FICCA</name>
<evidence type="ECO:0000313" key="1">
    <source>
        <dbReference type="EMBL" id="GMN44043.1"/>
    </source>
</evidence>
<sequence length="54" mass="5443">MTSGVVVTGVGGGGSQIGANRVFLSRLLGIGFTTSSDGMPDIQRDPTLAAIHAR</sequence>
<gene>
    <name evidence="1" type="ORF">TIFTF001_013249</name>
</gene>
<keyword evidence="2" id="KW-1185">Reference proteome</keyword>
<accession>A0AA87ZXE0</accession>
<evidence type="ECO:0000313" key="2">
    <source>
        <dbReference type="Proteomes" id="UP001187192"/>
    </source>
</evidence>
<dbReference type="Proteomes" id="UP001187192">
    <property type="component" value="Unassembled WGS sequence"/>
</dbReference>
<reference evidence="1" key="1">
    <citation type="submission" date="2023-07" db="EMBL/GenBank/DDBJ databases">
        <title>draft genome sequence of fig (Ficus carica).</title>
        <authorList>
            <person name="Takahashi T."/>
            <person name="Nishimura K."/>
        </authorList>
    </citation>
    <scope>NUCLEOTIDE SEQUENCE</scope>
</reference>
<dbReference type="EMBL" id="BTGU01000017">
    <property type="protein sequence ID" value="GMN44043.1"/>
    <property type="molecule type" value="Genomic_DNA"/>
</dbReference>
<organism evidence="1 2">
    <name type="scientific">Ficus carica</name>
    <name type="common">Common fig</name>
    <dbReference type="NCBI Taxonomy" id="3494"/>
    <lineage>
        <taxon>Eukaryota</taxon>
        <taxon>Viridiplantae</taxon>
        <taxon>Streptophyta</taxon>
        <taxon>Embryophyta</taxon>
        <taxon>Tracheophyta</taxon>
        <taxon>Spermatophyta</taxon>
        <taxon>Magnoliopsida</taxon>
        <taxon>eudicotyledons</taxon>
        <taxon>Gunneridae</taxon>
        <taxon>Pentapetalae</taxon>
        <taxon>rosids</taxon>
        <taxon>fabids</taxon>
        <taxon>Rosales</taxon>
        <taxon>Moraceae</taxon>
        <taxon>Ficeae</taxon>
        <taxon>Ficus</taxon>
    </lineage>
</organism>
<protein>
    <submittedName>
        <fullName evidence="1">Uncharacterized protein</fullName>
    </submittedName>
</protein>
<proteinExistence type="predicted"/>
<dbReference type="AlphaFoldDB" id="A0AA87ZXE0"/>